<dbReference type="CDD" id="cd07035">
    <property type="entry name" value="TPP_PYR_POX_like"/>
    <property type="match status" value="1"/>
</dbReference>
<comment type="cofactor">
    <cofactor evidence="11">
        <name>Mg(2+)</name>
        <dbReference type="ChEBI" id="CHEBI:18420"/>
    </cofactor>
    <text evidence="11">Binds 1 Mg(2+) ion per subunit.</text>
</comment>
<evidence type="ECO:0000256" key="4">
    <source>
        <dbReference type="ARBA" id="ARBA00013145"/>
    </source>
</evidence>
<evidence type="ECO:0000256" key="7">
    <source>
        <dbReference type="ARBA" id="ARBA00022723"/>
    </source>
</evidence>
<dbReference type="UniPathway" id="UPA00047">
    <property type="reaction ID" value="UER00055"/>
</dbReference>
<dbReference type="InterPro" id="IPR045229">
    <property type="entry name" value="TPP_enz"/>
</dbReference>
<comment type="pathway">
    <text evidence="2 11">Amino-acid biosynthesis; L-valine biosynthesis; L-valine from pyruvate: step 1/4.</text>
</comment>
<dbReference type="InterPro" id="IPR012846">
    <property type="entry name" value="Acetolactate_synth_lsu"/>
</dbReference>
<feature type="domain" description="Thiamine pyrophosphate enzyme N-terminal TPP-binding" evidence="14">
    <location>
        <begin position="4"/>
        <end position="120"/>
    </location>
</feature>
<keyword evidence="6 11" id="KW-0808">Transferase</keyword>
<dbReference type="GO" id="GO:0009099">
    <property type="term" value="P:L-valine biosynthetic process"/>
    <property type="evidence" value="ECO:0007669"/>
    <property type="project" value="UniProtKB-UniPathway"/>
</dbReference>
<dbReference type="GO" id="GO:0050660">
    <property type="term" value="F:flavin adenine dinucleotide binding"/>
    <property type="evidence" value="ECO:0007669"/>
    <property type="project" value="InterPro"/>
</dbReference>
<comment type="similarity">
    <text evidence="3 11">Belongs to the TPP enzyme family.</text>
</comment>
<dbReference type="AlphaFoldDB" id="A0A1G2A786"/>
<evidence type="ECO:0000256" key="2">
    <source>
        <dbReference type="ARBA" id="ARBA00005025"/>
    </source>
</evidence>
<evidence type="ECO:0000256" key="5">
    <source>
        <dbReference type="ARBA" id="ARBA00022605"/>
    </source>
</evidence>
<keyword evidence="5 11" id="KW-0028">Amino-acid biosynthesis</keyword>
<dbReference type="SUPFAM" id="SSF52518">
    <property type="entry name" value="Thiamin diphosphate-binding fold (THDP-binding)"/>
    <property type="match status" value="2"/>
</dbReference>
<accession>A0A1G2A786</accession>
<dbReference type="GO" id="GO:0005948">
    <property type="term" value="C:acetolactate synthase complex"/>
    <property type="evidence" value="ECO:0007669"/>
    <property type="project" value="TreeGrafter"/>
</dbReference>
<dbReference type="SUPFAM" id="SSF52467">
    <property type="entry name" value="DHS-like NAD/FAD-binding domain"/>
    <property type="match status" value="1"/>
</dbReference>
<dbReference type="InterPro" id="IPR039368">
    <property type="entry name" value="AHAS_TPP"/>
</dbReference>
<evidence type="ECO:0000313" key="15">
    <source>
        <dbReference type="EMBL" id="OGY72631.1"/>
    </source>
</evidence>
<feature type="domain" description="Thiamine pyrophosphate enzyme TPP-binding" evidence="13">
    <location>
        <begin position="412"/>
        <end position="560"/>
    </location>
</feature>
<dbReference type="Pfam" id="PF00205">
    <property type="entry name" value="TPP_enzyme_M"/>
    <property type="match status" value="1"/>
</dbReference>
<evidence type="ECO:0000256" key="3">
    <source>
        <dbReference type="ARBA" id="ARBA00007812"/>
    </source>
</evidence>
<dbReference type="EMBL" id="MHJU01000027">
    <property type="protein sequence ID" value="OGY72631.1"/>
    <property type="molecule type" value="Genomic_DNA"/>
</dbReference>
<dbReference type="InterPro" id="IPR029061">
    <property type="entry name" value="THDP-binding"/>
</dbReference>
<evidence type="ECO:0000259" key="13">
    <source>
        <dbReference type="Pfam" id="PF02775"/>
    </source>
</evidence>
<evidence type="ECO:0000259" key="14">
    <source>
        <dbReference type="Pfam" id="PF02776"/>
    </source>
</evidence>
<evidence type="ECO:0000256" key="6">
    <source>
        <dbReference type="ARBA" id="ARBA00022679"/>
    </source>
</evidence>
<evidence type="ECO:0000313" key="16">
    <source>
        <dbReference type="Proteomes" id="UP000178315"/>
    </source>
</evidence>
<organism evidence="15 16">
    <name type="scientific">Candidatus Jacksonbacteria bacterium RIFCSPLOWO2_02_FULL_44_20</name>
    <dbReference type="NCBI Taxonomy" id="1798460"/>
    <lineage>
        <taxon>Bacteria</taxon>
        <taxon>Candidatus Jacksoniibacteriota</taxon>
    </lineage>
</organism>
<dbReference type="PANTHER" id="PTHR18968:SF13">
    <property type="entry name" value="ACETOLACTATE SYNTHASE CATALYTIC SUBUNIT, MITOCHONDRIAL"/>
    <property type="match status" value="1"/>
</dbReference>
<dbReference type="FunFam" id="3.40.50.1220:FF:000008">
    <property type="entry name" value="Acetolactate synthase"/>
    <property type="match status" value="1"/>
</dbReference>
<dbReference type="Pfam" id="PF02775">
    <property type="entry name" value="TPP_enzyme_C"/>
    <property type="match status" value="1"/>
</dbReference>
<dbReference type="Gene3D" id="3.40.50.1220">
    <property type="entry name" value="TPP-binding domain"/>
    <property type="match status" value="1"/>
</dbReference>
<keyword evidence="10 11" id="KW-0100">Branched-chain amino acid biosynthesis</keyword>
<evidence type="ECO:0000256" key="1">
    <source>
        <dbReference type="ARBA" id="ARBA00004974"/>
    </source>
</evidence>
<comment type="pathway">
    <text evidence="1 11">Amino-acid biosynthesis; L-isoleucine biosynthesis; L-isoleucine from 2-oxobutanoate: step 1/4.</text>
</comment>
<proteinExistence type="inferred from homology"/>
<dbReference type="EC" id="2.2.1.6" evidence="4 11"/>
<dbReference type="NCBIfam" id="TIGR00118">
    <property type="entry name" value="acolac_lg"/>
    <property type="match status" value="1"/>
</dbReference>
<dbReference type="InterPro" id="IPR011766">
    <property type="entry name" value="TPP_enzyme_TPP-bd"/>
</dbReference>
<comment type="cofactor">
    <cofactor evidence="11">
        <name>thiamine diphosphate</name>
        <dbReference type="ChEBI" id="CHEBI:58937"/>
    </cofactor>
    <text evidence="11">Binds 1 thiamine pyrophosphate per subunit.</text>
</comment>
<dbReference type="GO" id="GO:0009097">
    <property type="term" value="P:isoleucine biosynthetic process"/>
    <property type="evidence" value="ECO:0007669"/>
    <property type="project" value="UniProtKB-UniPathway"/>
</dbReference>
<sequence length="588" mass="64570">MKQMSGAKILLECLIKEGADVVFGYPGGAVLPLYDELYRYKNKIRHVLVRHEQGGAHAADGYARVRGKAGVCIGTSGPGATNLVTGIAAAMMDSIPMIVITGNVSSYLLGSDAFQETDITGITQPIVKHSYLVTDPAQLTRVVKEAFYIAQTGRPGPVHIDITKDAQIKKTSFLYPKKVSIPGYRIEPVIATAADVQRAIKLIQEAKRPVIIAGHGVILGRAHEELLELARMTDIPVVNTLLGLGSFPQQNSHWLGMLGMHGTAEANYAVAEADLVLGIGTRFDDRITGDLKEFQKRKFIHFEIDPAEFDKNVKANVILGGDVKRTLDMINAKLQLKTKNFSEWWKKIEGWRSTYQFREIDAEDLKREKSKLSRKPHSDTGRAELSGRTLTTPEVISLISYCTKGMGVVTTGVGQHQMFAAQYYRVNQINGWVTSGGAGAMGYDLPSAIGARLAAPEDVEVWAIVGDGGFQMTIQELGTARQENLDIKIAVINDGYLGMVKQWQDLFYEKRLSEVELVNPDFVKLASAYGIPARRIETWREAVAGVLWAQKTKGPVLLDFCVNPNQHVYPMVASGMALGSQVLDQKTI</sequence>
<keyword evidence="7 11" id="KW-0479">Metal-binding</keyword>
<dbReference type="PANTHER" id="PTHR18968">
    <property type="entry name" value="THIAMINE PYROPHOSPHATE ENZYMES"/>
    <property type="match status" value="1"/>
</dbReference>
<dbReference type="FunFam" id="3.40.50.970:FF:000007">
    <property type="entry name" value="Acetolactate synthase"/>
    <property type="match status" value="1"/>
</dbReference>
<name>A0A1G2A786_9BACT</name>
<comment type="caution">
    <text evidence="15">The sequence shown here is derived from an EMBL/GenBank/DDBJ whole genome shotgun (WGS) entry which is preliminary data.</text>
</comment>
<feature type="domain" description="Thiamine pyrophosphate enzyme central" evidence="12">
    <location>
        <begin position="196"/>
        <end position="329"/>
    </location>
</feature>
<keyword evidence="8 11" id="KW-0460">Magnesium</keyword>
<evidence type="ECO:0000256" key="8">
    <source>
        <dbReference type="ARBA" id="ARBA00022842"/>
    </source>
</evidence>
<evidence type="ECO:0000256" key="9">
    <source>
        <dbReference type="ARBA" id="ARBA00023052"/>
    </source>
</evidence>
<dbReference type="InterPro" id="IPR029035">
    <property type="entry name" value="DHS-like_NAD/FAD-binding_dom"/>
</dbReference>
<dbReference type="CDD" id="cd02015">
    <property type="entry name" value="TPP_AHAS"/>
    <property type="match status" value="1"/>
</dbReference>
<dbReference type="Pfam" id="PF02776">
    <property type="entry name" value="TPP_enzyme_N"/>
    <property type="match status" value="1"/>
</dbReference>
<evidence type="ECO:0000259" key="12">
    <source>
        <dbReference type="Pfam" id="PF00205"/>
    </source>
</evidence>
<protein>
    <recommendedName>
        <fullName evidence="4 11">Acetolactate synthase</fullName>
        <ecNumber evidence="4 11">2.2.1.6</ecNumber>
    </recommendedName>
</protein>
<dbReference type="InterPro" id="IPR012001">
    <property type="entry name" value="Thiamin_PyroP_enz_TPP-bd_dom"/>
</dbReference>
<dbReference type="GO" id="GO:0003984">
    <property type="term" value="F:acetolactate synthase activity"/>
    <property type="evidence" value="ECO:0007669"/>
    <property type="project" value="UniProtKB-EC"/>
</dbReference>
<evidence type="ECO:0000256" key="10">
    <source>
        <dbReference type="ARBA" id="ARBA00023304"/>
    </source>
</evidence>
<gene>
    <name evidence="15" type="ORF">A3H61_03420</name>
</gene>
<comment type="catalytic activity">
    <reaction evidence="11">
        <text>2 pyruvate + H(+) = (2S)-2-acetolactate + CO2</text>
        <dbReference type="Rhea" id="RHEA:25249"/>
        <dbReference type="ChEBI" id="CHEBI:15361"/>
        <dbReference type="ChEBI" id="CHEBI:15378"/>
        <dbReference type="ChEBI" id="CHEBI:16526"/>
        <dbReference type="ChEBI" id="CHEBI:58476"/>
        <dbReference type="EC" id="2.2.1.6"/>
    </reaction>
</comment>
<dbReference type="InterPro" id="IPR012000">
    <property type="entry name" value="Thiamin_PyroP_enz_cen_dom"/>
</dbReference>
<dbReference type="GO" id="GO:0000287">
    <property type="term" value="F:magnesium ion binding"/>
    <property type="evidence" value="ECO:0007669"/>
    <property type="project" value="UniProtKB-UniRule"/>
</dbReference>
<dbReference type="UniPathway" id="UPA00049">
    <property type="reaction ID" value="UER00059"/>
</dbReference>
<reference evidence="15 16" key="1">
    <citation type="journal article" date="2016" name="Nat. Commun.">
        <title>Thousands of microbial genomes shed light on interconnected biogeochemical processes in an aquifer system.</title>
        <authorList>
            <person name="Anantharaman K."/>
            <person name="Brown C.T."/>
            <person name="Hug L.A."/>
            <person name="Sharon I."/>
            <person name="Castelle C.J."/>
            <person name="Probst A.J."/>
            <person name="Thomas B.C."/>
            <person name="Singh A."/>
            <person name="Wilkins M.J."/>
            <person name="Karaoz U."/>
            <person name="Brodie E.L."/>
            <person name="Williams K.H."/>
            <person name="Hubbard S.S."/>
            <person name="Banfield J.F."/>
        </authorList>
    </citation>
    <scope>NUCLEOTIDE SEQUENCE [LARGE SCALE GENOMIC DNA]</scope>
</reference>
<dbReference type="Proteomes" id="UP000178315">
    <property type="component" value="Unassembled WGS sequence"/>
</dbReference>
<dbReference type="Gene3D" id="3.40.50.970">
    <property type="match status" value="2"/>
</dbReference>
<evidence type="ECO:0000256" key="11">
    <source>
        <dbReference type="RuleBase" id="RU003591"/>
    </source>
</evidence>
<keyword evidence="9 11" id="KW-0786">Thiamine pyrophosphate</keyword>
<dbReference type="GO" id="GO:0030976">
    <property type="term" value="F:thiamine pyrophosphate binding"/>
    <property type="evidence" value="ECO:0007669"/>
    <property type="project" value="UniProtKB-UniRule"/>
</dbReference>